<dbReference type="InterPro" id="IPR000718">
    <property type="entry name" value="Peptidase_M13"/>
</dbReference>
<evidence type="ECO:0000256" key="2">
    <source>
        <dbReference type="ARBA" id="ARBA00022670"/>
    </source>
</evidence>
<proteinExistence type="predicted"/>
<feature type="signal peptide" evidence="7">
    <location>
        <begin position="1"/>
        <end position="21"/>
    </location>
</feature>
<keyword evidence="5" id="KW-0862">Zinc</keyword>
<evidence type="ECO:0000256" key="6">
    <source>
        <dbReference type="ARBA" id="ARBA00023049"/>
    </source>
</evidence>
<dbReference type="InterPro" id="IPR008753">
    <property type="entry name" value="Peptidase_M13_N"/>
</dbReference>
<keyword evidence="4" id="KW-0378">Hydrolase</keyword>
<dbReference type="PROSITE" id="PS51885">
    <property type="entry name" value="NEPRILYSIN"/>
    <property type="match status" value="1"/>
</dbReference>
<gene>
    <name evidence="10" type="ORF">KOF26_13045</name>
</gene>
<sequence>MKTAILLGAGLAALIAGTAQGQTGRPQLGSFGLDVSGMDRSVKPGDDFYRFANGAWADKTEIPADRSVYGMFVVLDDLSQARTREIIELAANNPAGNGQKVGDYFASFMDEAGIEAKGAAPLKADLARLDAVTDKTGFVRLLGQEMRAQGPTLFDMGVDQDIKAPDSYIAYLGQSGLGLPDRDYYVVDNPRFAEIRDKYIAHIARMLVLAGTPEAAATAKAQGIYAFEKKLAEVQWSRADSRDTDKIYNKWTPAELAQKAPGFDWATLFATTGLNGQSAFVVQQPSAFTGMARIYADTPLDTLKDWLAFHIIVDRAPVLSKAFVDANFDFRGRTLSGQPQIQERWKRGVNQVNNAMGEAVGQLYVAKYFPPEAKAAADELVRNLIAAMDNRLANLSWMAPETKQKAREKLAAFTPKIGYPDKWRDYAALRVVRGDAYGNAERAAAFEYDRNIAKLGQPVDRGEWFMTPMTINAYANPPMNEIVFPAAILQPPFFDPNADPAINYGAIGVVIGHEISHHFDDQGRKYDKTGKLADWWTPQDVARFKAFTDRVVKQYAEYMPLPGHHVNGELTLGENMADLAGLFVAHDAWIRSLKGKPAPVIDGFTGEQRFFLGFAQVWRQKMREPALLERLTTDPHTPGDWRPYVVRNNDDWYKAFDVKPGTKFYLPPDQRIKVW</sequence>
<dbReference type="CDD" id="cd08662">
    <property type="entry name" value="M13"/>
    <property type="match status" value="1"/>
</dbReference>
<evidence type="ECO:0000256" key="5">
    <source>
        <dbReference type="ARBA" id="ARBA00022833"/>
    </source>
</evidence>
<dbReference type="EMBL" id="JAHKRT010000007">
    <property type="protein sequence ID" value="MBU3078795.1"/>
    <property type="molecule type" value="Genomic_DNA"/>
</dbReference>
<keyword evidence="2" id="KW-0645">Protease</keyword>
<evidence type="ECO:0000256" key="7">
    <source>
        <dbReference type="SAM" id="SignalP"/>
    </source>
</evidence>
<feature type="domain" description="Peptidase M13 N-terminal" evidence="9">
    <location>
        <begin position="44"/>
        <end position="420"/>
    </location>
</feature>
<evidence type="ECO:0000259" key="8">
    <source>
        <dbReference type="Pfam" id="PF01431"/>
    </source>
</evidence>
<keyword evidence="3" id="KW-0479">Metal-binding</keyword>
<dbReference type="InterPro" id="IPR018497">
    <property type="entry name" value="Peptidase_M13_C"/>
</dbReference>
<protein>
    <submittedName>
        <fullName evidence="10">M13 family peptidase</fullName>
    </submittedName>
</protein>
<dbReference type="RefSeq" id="WP_216325678.1">
    <property type="nucleotide sequence ID" value="NZ_JAHKRT010000007.1"/>
</dbReference>
<dbReference type="Pfam" id="PF05649">
    <property type="entry name" value="Peptidase_M13_N"/>
    <property type="match status" value="1"/>
</dbReference>
<reference evidence="10 11" key="1">
    <citation type="submission" date="2021-06" db="EMBL/GenBank/DDBJ databases">
        <title>Sphingomonas sp. XMGL2, whole genome shotgun sequencing project.</title>
        <authorList>
            <person name="Zhao G."/>
            <person name="Shen L."/>
        </authorList>
    </citation>
    <scope>NUCLEOTIDE SEQUENCE [LARGE SCALE GENOMIC DNA]</scope>
    <source>
        <strain evidence="10 11">XMGL2</strain>
    </source>
</reference>
<comment type="cofactor">
    <cofactor evidence="1">
        <name>Zn(2+)</name>
        <dbReference type="ChEBI" id="CHEBI:29105"/>
    </cofactor>
</comment>
<dbReference type="PANTHER" id="PTHR11733">
    <property type="entry name" value="ZINC METALLOPROTEASE FAMILY M13 NEPRILYSIN-RELATED"/>
    <property type="match status" value="1"/>
</dbReference>
<feature type="domain" description="Peptidase M13 C-terminal" evidence="8">
    <location>
        <begin position="472"/>
        <end position="671"/>
    </location>
</feature>
<evidence type="ECO:0000313" key="10">
    <source>
        <dbReference type="EMBL" id="MBU3078795.1"/>
    </source>
</evidence>
<evidence type="ECO:0000259" key="9">
    <source>
        <dbReference type="Pfam" id="PF05649"/>
    </source>
</evidence>
<keyword evidence="11" id="KW-1185">Reference proteome</keyword>
<name>A0ABS6BKG2_9SPHN</name>
<evidence type="ECO:0000256" key="1">
    <source>
        <dbReference type="ARBA" id="ARBA00001947"/>
    </source>
</evidence>
<organism evidence="10 11">
    <name type="scientific">Sphingomonas quercus</name>
    <dbReference type="NCBI Taxonomy" id="2842451"/>
    <lineage>
        <taxon>Bacteria</taxon>
        <taxon>Pseudomonadati</taxon>
        <taxon>Pseudomonadota</taxon>
        <taxon>Alphaproteobacteria</taxon>
        <taxon>Sphingomonadales</taxon>
        <taxon>Sphingomonadaceae</taxon>
        <taxon>Sphingomonas</taxon>
    </lineage>
</organism>
<dbReference type="Pfam" id="PF01431">
    <property type="entry name" value="Peptidase_M13"/>
    <property type="match status" value="1"/>
</dbReference>
<evidence type="ECO:0000256" key="4">
    <source>
        <dbReference type="ARBA" id="ARBA00022801"/>
    </source>
</evidence>
<keyword evidence="7" id="KW-0732">Signal</keyword>
<dbReference type="PANTHER" id="PTHR11733:SF167">
    <property type="entry name" value="FI17812P1-RELATED"/>
    <property type="match status" value="1"/>
</dbReference>
<dbReference type="Proteomes" id="UP000776276">
    <property type="component" value="Unassembled WGS sequence"/>
</dbReference>
<comment type="caution">
    <text evidence="10">The sequence shown here is derived from an EMBL/GenBank/DDBJ whole genome shotgun (WGS) entry which is preliminary data.</text>
</comment>
<feature type="chain" id="PRO_5046976942" evidence="7">
    <location>
        <begin position="22"/>
        <end position="675"/>
    </location>
</feature>
<accession>A0ABS6BKG2</accession>
<evidence type="ECO:0000313" key="11">
    <source>
        <dbReference type="Proteomes" id="UP000776276"/>
    </source>
</evidence>
<evidence type="ECO:0000256" key="3">
    <source>
        <dbReference type="ARBA" id="ARBA00022723"/>
    </source>
</evidence>
<keyword evidence="6" id="KW-0482">Metalloprotease</keyword>